<dbReference type="GO" id="GO:0034993">
    <property type="term" value="C:meiotic nuclear membrane microtubule tethering complex"/>
    <property type="evidence" value="ECO:0007669"/>
    <property type="project" value="TreeGrafter"/>
</dbReference>
<reference evidence="6" key="2">
    <citation type="submission" date="2025-08" db="UniProtKB">
        <authorList>
            <consortium name="Ensembl"/>
        </authorList>
    </citation>
    <scope>IDENTIFICATION</scope>
</reference>
<name>A0A803Y593_MELGA</name>
<evidence type="ECO:0000259" key="5">
    <source>
        <dbReference type="PROSITE" id="PS51469"/>
    </source>
</evidence>
<feature type="domain" description="SUN" evidence="5">
    <location>
        <begin position="80"/>
        <end position="235"/>
    </location>
</feature>
<dbReference type="InterPro" id="IPR045119">
    <property type="entry name" value="SUN1-5"/>
</dbReference>
<keyword evidence="2" id="KW-0812">Transmembrane</keyword>
<gene>
    <name evidence="6" type="primary">LOC109366228</name>
</gene>
<dbReference type="PANTHER" id="PTHR12911">
    <property type="entry name" value="SAD1/UNC-84-LIKE PROTEIN-RELATED"/>
    <property type="match status" value="1"/>
</dbReference>
<dbReference type="Bgee" id="ENSMGAG00000011604">
    <property type="expression patterns" value="Expressed in spleen and 16 other cell types or tissues"/>
</dbReference>
<dbReference type="GO" id="GO:0043495">
    <property type="term" value="F:protein-membrane adaptor activity"/>
    <property type="evidence" value="ECO:0007669"/>
    <property type="project" value="TreeGrafter"/>
</dbReference>
<dbReference type="GeneTree" id="ENSGT00940000155225"/>
<sequence length="309" mass="34659">MASYRNSPVWRKGKELELNVKSTQLSARRNLILQSVLDIFHENGIHRLKGEEILQLTQHAMEKIMENGIWRPNWALKTMGATVDAERTSESYGGKSWKNHCLPPLLSTAKPPETLLQPDISPGNCWAFPRSQGHVVIRLPEEIQLTALTIWHISRAVSPSGEVSSAPREFAVSGVDEAGGETLLGLFIYDVDGEIAQTFHLQVWRVRAAGCQWGRRKGLPDQPSRHPMAAQGAEQSKAGFCSWQRELCDVPWHKEASPLCVGRRSPAKPSAMSNWRCGATGEMQNTPACIGWKFTATRKRQQKFDRRKT</sequence>
<evidence type="ECO:0000313" key="6">
    <source>
        <dbReference type="Ensembl" id="ENSMGAP00000026940.1"/>
    </source>
</evidence>
<dbReference type="PROSITE" id="PS51469">
    <property type="entry name" value="SUN"/>
    <property type="match status" value="1"/>
</dbReference>
<dbReference type="Gene3D" id="2.60.120.260">
    <property type="entry name" value="Galactose-binding domain-like"/>
    <property type="match status" value="1"/>
</dbReference>
<evidence type="ECO:0000256" key="2">
    <source>
        <dbReference type="ARBA" id="ARBA00022692"/>
    </source>
</evidence>
<dbReference type="Pfam" id="PF07738">
    <property type="entry name" value="Sad1_UNC"/>
    <property type="match status" value="1"/>
</dbReference>
<proteinExistence type="predicted"/>
<evidence type="ECO:0000256" key="3">
    <source>
        <dbReference type="ARBA" id="ARBA00022989"/>
    </source>
</evidence>
<keyword evidence="4" id="KW-0472">Membrane</keyword>
<protein>
    <recommendedName>
        <fullName evidence="5">SUN domain-containing protein</fullName>
    </recommendedName>
</protein>
<reference evidence="6" key="3">
    <citation type="submission" date="2025-09" db="UniProtKB">
        <authorList>
            <consortium name="Ensembl"/>
        </authorList>
    </citation>
    <scope>IDENTIFICATION</scope>
</reference>
<evidence type="ECO:0000256" key="4">
    <source>
        <dbReference type="ARBA" id="ARBA00023136"/>
    </source>
</evidence>
<dbReference type="PANTHER" id="PTHR12911:SF24">
    <property type="entry name" value="SUN DOMAIN-CONTAINING PROTEIN 3"/>
    <property type="match status" value="1"/>
</dbReference>
<reference evidence="6 7" key="1">
    <citation type="journal article" date="2010" name="PLoS Biol.">
        <title>Multi-platform next-generation sequencing of the domestic turkey (Meleagris gallopavo): genome assembly and analysis.</title>
        <authorList>
            <person name="Dalloul R.A."/>
            <person name="Long J.A."/>
            <person name="Zimin A.V."/>
            <person name="Aslam L."/>
            <person name="Beal K."/>
            <person name="Blomberg L.A."/>
            <person name="Bouffard P."/>
            <person name="Burt D.W."/>
            <person name="Crasta O."/>
            <person name="Crooijmans R.P."/>
            <person name="Cooper K."/>
            <person name="Coulombe R.A."/>
            <person name="De S."/>
            <person name="Delany M.E."/>
            <person name="Dodgson J.B."/>
            <person name="Dong J.J."/>
            <person name="Evans C."/>
            <person name="Frederickson K.M."/>
            <person name="Flicek P."/>
            <person name="Florea L."/>
            <person name="Folkerts O."/>
            <person name="Groenen M.A."/>
            <person name="Harkins T.T."/>
            <person name="Herrero J."/>
            <person name="Hoffmann S."/>
            <person name="Megens H.J."/>
            <person name="Jiang A."/>
            <person name="de Jong P."/>
            <person name="Kaiser P."/>
            <person name="Kim H."/>
            <person name="Kim K.W."/>
            <person name="Kim S."/>
            <person name="Langenberger D."/>
            <person name="Lee M.K."/>
            <person name="Lee T."/>
            <person name="Mane S."/>
            <person name="Marcais G."/>
            <person name="Marz M."/>
            <person name="McElroy A.P."/>
            <person name="Modise T."/>
            <person name="Nefedov M."/>
            <person name="Notredame C."/>
            <person name="Paton I.R."/>
            <person name="Payne W.S."/>
            <person name="Pertea G."/>
            <person name="Prickett D."/>
            <person name="Puiu D."/>
            <person name="Qioa D."/>
            <person name="Raineri E."/>
            <person name="Ruffier M."/>
            <person name="Salzberg S.L."/>
            <person name="Schatz M.C."/>
            <person name="Scheuring C."/>
            <person name="Schmidt C.J."/>
            <person name="Schroeder S."/>
            <person name="Searle S.M."/>
            <person name="Smith E.J."/>
            <person name="Smith J."/>
            <person name="Sonstegard T.S."/>
            <person name="Stadler P.F."/>
            <person name="Tafer H."/>
            <person name="Tu Z.J."/>
            <person name="Van Tassell C.P."/>
            <person name="Vilella A.J."/>
            <person name="Williams K.P."/>
            <person name="Yorke J.A."/>
            <person name="Zhang L."/>
            <person name="Zhang H.B."/>
            <person name="Zhang X."/>
            <person name="Zhang Y."/>
            <person name="Reed K.M."/>
        </authorList>
    </citation>
    <scope>NUCLEOTIDE SEQUENCE [LARGE SCALE GENOMIC DNA]</scope>
</reference>
<dbReference type="GO" id="GO:0005637">
    <property type="term" value="C:nuclear inner membrane"/>
    <property type="evidence" value="ECO:0007669"/>
    <property type="project" value="UniProtKB-SubCell"/>
</dbReference>
<dbReference type="Ensembl" id="ENSMGAT00000035234.1">
    <property type="protein sequence ID" value="ENSMGAP00000026940.1"/>
    <property type="gene ID" value="ENSMGAG00000011604.2"/>
</dbReference>
<evidence type="ECO:0000256" key="1">
    <source>
        <dbReference type="ARBA" id="ARBA00004540"/>
    </source>
</evidence>
<organism evidence="6 7">
    <name type="scientific">Meleagris gallopavo</name>
    <name type="common">Wild turkey</name>
    <dbReference type="NCBI Taxonomy" id="9103"/>
    <lineage>
        <taxon>Eukaryota</taxon>
        <taxon>Metazoa</taxon>
        <taxon>Chordata</taxon>
        <taxon>Craniata</taxon>
        <taxon>Vertebrata</taxon>
        <taxon>Euteleostomi</taxon>
        <taxon>Archelosauria</taxon>
        <taxon>Archosauria</taxon>
        <taxon>Dinosauria</taxon>
        <taxon>Saurischia</taxon>
        <taxon>Theropoda</taxon>
        <taxon>Coelurosauria</taxon>
        <taxon>Aves</taxon>
        <taxon>Neognathae</taxon>
        <taxon>Galloanserae</taxon>
        <taxon>Galliformes</taxon>
        <taxon>Phasianidae</taxon>
        <taxon>Meleagridinae</taxon>
        <taxon>Meleagris</taxon>
    </lineage>
</organism>
<comment type="subcellular location">
    <subcellularLocation>
        <location evidence="1">Nucleus inner membrane</location>
    </subcellularLocation>
</comment>
<keyword evidence="7" id="KW-1185">Reference proteome</keyword>
<accession>A0A803Y593</accession>
<dbReference type="AlphaFoldDB" id="A0A803Y593"/>
<evidence type="ECO:0000313" key="7">
    <source>
        <dbReference type="Proteomes" id="UP000001645"/>
    </source>
</evidence>
<dbReference type="InParanoid" id="A0A803Y593"/>
<keyword evidence="3" id="KW-1133">Transmembrane helix</keyword>
<dbReference type="Proteomes" id="UP000001645">
    <property type="component" value="Chromosome 2"/>
</dbReference>
<dbReference type="InterPro" id="IPR012919">
    <property type="entry name" value="SUN_dom"/>
</dbReference>